<sequence>MILLRPNTTVMFFAALSMILVSAVPVPNVVDRSVHARGLQGETSSDHNSVVRNPPTQKPSPWLPPPEVDLQLGPGTPNLWPPVDSKPLTLPPAAFPPDFPSSGLWIEYKRNKSFRERISKNKIASLEKSNIWERINPTIRDQLRSSSLITRHHPERKKWLNGYLILAYNQNQVFAQIKWIQENIHHFAIEASVFDKIIDRVLNEWWDLEPDDMIKLGLADPSSEFSGAYHLSGAYERIVHHTRLLSGMQ</sequence>
<keyword evidence="2" id="KW-0732">Signal</keyword>
<accession>A0AA38PEF0</accession>
<evidence type="ECO:0000313" key="4">
    <source>
        <dbReference type="Proteomes" id="UP001163846"/>
    </source>
</evidence>
<feature type="region of interest" description="Disordered" evidence="1">
    <location>
        <begin position="38"/>
        <end position="68"/>
    </location>
</feature>
<keyword evidence="4" id="KW-1185">Reference proteome</keyword>
<proteinExistence type="predicted"/>
<feature type="signal peptide" evidence="2">
    <location>
        <begin position="1"/>
        <end position="23"/>
    </location>
</feature>
<dbReference type="EMBL" id="MU806040">
    <property type="protein sequence ID" value="KAJ3841404.1"/>
    <property type="molecule type" value="Genomic_DNA"/>
</dbReference>
<evidence type="ECO:0000256" key="1">
    <source>
        <dbReference type="SAM" id="MobiDB-lite"/>
    </source>
</evidence>
<feature type="chain" id="PRO_5041372458" evidence="2">
    <location>
        <begin position="24"/>
        <end position="249"/>
    </location>
</feature>
<protein>
    <submittedName>
        <fullName evidence="3">Uncharacterized protein</fullName>
    </submittedName>
</protein>
<evidence type="ECO:0000313" key="3">
    <source>
        <dbReference type="EMBL" id="KAJ3841404.1"/>
    </source>
</evidence>
<reference evidence="3" key="1">
    <citation type="submission" date="2022-08" db="EMBL/GenBank/DDBJ databases">
        <authorList>
            <consortium name="DOE Joint Genome Institute"/>
            <person name="Min B."/>
            <person name="Riley R."/>
            <person name="Sierra-Patev S."/>
            <person name="Naranjo-Ortiz M."/>
            <person name="Looney B."/>
            <person name="Konkel Z."/>
            <person name="Slot J.C."/>
            <person name="Sakamoto Y."/>
            <person name="Steenwyk J.L."/>
            <person name="Rokas A."/>
            <person name="Carro J."/>
            <person name="Camarero S."/>
            <person name="Ferreira P."/>
            <person name="Molpeceres G."/>
            <person name="Ruiz-Duenas F.J."/>
            <person name="Serrano A."/>
            <person name="Henrissat B."/>
            <person name="Drula E."/>
            <person name="Hughes K.W."/>
            <person name="Mata J.L."/>
            <person name="Ishikawa N.K."/>
            <person name="Vargas-Isla R."/>
            <person name="Ushijima S."/>
            <person name="Smith C.A."/>
            <person name="Ahrendt S."/>
            <person name="Andreopoulos W."/>
            <person name="He G."/>
            <person name="Labutti K."/>
            <person name="Lipzen A."/>
            <person name="Ng V."/>
            <person name="Sandor L."/>
            <person name="Barry K."/>
            <person name="Martinez A.T."/>
            <person name="Xiao Y."/>
            <person name="Gibbons J.G."/>
            <person name="Terashima K."/>
            <person name="Hibbett D.S."/>
            <person name="Grigoriev I.V."/>
        </authorList>
    </citation>
    <scope>NUCLEOTIDE SEQUENCE</scope>
    <source>
        <strain evidence="3">TFB9207</strain>
    </source>
</reference>
<feature type="compositionally biased region" description="Polar residues" evidence="1">
    <location>
        <begin position="41"/>
        <end position="55"/>
    </location>
</feature>
<gene>
    <name evidence="3" type="ORF">F5878DRAFT_13304</name>
</gene>
<feature type="compositionally biased region" description="Pro residues" evidence="1">
    <location>
        <begin position="56"/>
        <end position="67"/>
    </location>
</feature>
<comment type="caution">
    <text evidence="3">The sequence shown here is derived from an EMBL/GenBank/DDBJ whole genome shotgun (WGS) entry which is preliminary data.</text>
</comment>
<dbReference type="Proteomes" id="UP001163846">
    <property type="component" value="Unassembled WGS sequence"/>
</dbReference>
<evidence type="ECO:0000256" key="2">
    <source>
        <dbReference type="SAM" id="SignalP"/>
    </source>
</evidence>
<dbReference type="AlphaFoldDB" id="A0AA38PEF0"/>
<organism evidence="3 4">
    <name type="scientific">Lentinula raphanica</name>
    <dbReference type="NCBI Taxonomy" id="153919"/>
    <lineage>
        <taxon>Eukaryota</taxon>
        <taxon>Fungi</taxon>
        <taxon>Dikarya</taxon>
        <taxon>Basidiomycota</taxon>
        <taxon>Agaricomycotina</taxon>
        <taxon>Agaricomycetes</taxon>
        <taxon>Agaricomycetidae</taxon>
        <taxon>Agaricales</taxon>
        <taxon>Marasmiineae</taxon>
        <taxon>Omphalotaceae</taxon>
        <taxon>Lentinula</taxon>
    </lineage>
</organism>
<name>A0AA38PEF0_9AGAR</name>